<evidence type="ECO:0000313" key="4">
    <source>
        <dbReference type="Proteomes" id="UP000479526"/>
    </source>
</evidence>
<keyword evidence="1" id="KW-1133">Transmembrane helix</keyword>
<feature type="domain" description="NACHT" evidence="2">
    <location>
        <begin position="155"/>
        <end position="279"/>
    </location>
</feature>
<feature type="transmembrane region" description="Helical" evidence="1">
    <location>
        <begin position="466"/>
        <end position="493"/>
    </location>
</feature>
<comment type="caution">
    <text evidence="3">The sequence shown here is derived from an EMBL/GenBank/DDBJ whole genome shotgun (WGS) entry which is preliminary data.</text>
</comment>
<sequence>MARWNGSWRYALIWWVGVTGVIGLLALIVWGLSGKDGLQTGANLAQLVSVVLVVPTLLVPLWLWRRRLSGPSVLTSEQVSLAKDALAGLVEQQWKTEATRRSLDDPDPIPVIWRQTAATAVMDHPANLTPGVQRLTASSDDIAALTGKFRSMRRRRLVILGAAGTGKTTLAVQLVRELLATRAAHPGEPVPVLMPVAGWDTEVFPRLHQWLASRLDQDYPALRSPDLPARMGEELAVRGHILPVLDGLDELSPAVQQAVIVALNRSLADTDQLIVTSRTAEFAEAVDGAGDVLTSALVIEPQPVTPKTAAAYLKRCLSPQPAAGWEQTLSVLRTAPATTTGPDPGKTLAAVASTALGLWLLRVIYIDGRIDPAPLLDPGRFLGPDQLRGHLFDQLIPALIATRPPSTDPADPFRPHRHHDPDQARRWLAYLARTMTHPPDGSPPTRDLAWWRLAQTTRSITTTTRLAFGLAFGLVFGLVFGLAFGLAGGLTIGSWPSHEPGFANLRLQGREALLTRRLVFGLVVGLVGGLVFGLVGGLVGGLVFGLVVGLVFGLVVGLVVGDHRAWLAYLVATYRLAWAGHLPRTLMPFLDDAHRLGLLRAIGPIYQFRHAEFQDHLAADPRGGRRA</sequence>
<dbReference type="Pfam" id="PF05729">
    <property type="entry name" value="NACHT"/>
    <property type="match status" value="1"/>
</dbReference>
<gene>
    <name evidence="3" type="ORF">GT755_29480</name>
</gene>
<protein>
    <submittedName>
        <fullName evidence="3">NACHT domain-containing protein</fullName>
    </submittedName>
</protein>
<evidence type="ECO:0000256" key="1">
    <source>
        <dbReference type="SAM" id="Phobius"/>
    </source>
</evidence>
<dbReference type="EMBL" id="WXEW01000009">
    <property type="protein sequence ID" value="NAS25801.1"/>
    <property type="molecule type" value="Genomic_DNA"/>
</dbReference>
<feature type="transmembrane region" description="Helical" evidence="1">
    <location>
        <begin position="541"/>
        <end position="560"/>
    </location>
</feature>
<dbReference type="PROSITE" id="PS50837">
    <property type="entry name" value="NACHT"/>
    <property type="match status" value="1"/>
</dbReference>
<dbReference type="InterPro" id="IPR027417">
    <property type="entry name" value="P-loop_NTPase"/>
</dbReference>
<accession>A0A7C9JG15</accession>
<dbReference type="SUPFAM" id="SSF52540">
    <property type="entry name" value="P-loop containing nucleoside triphosphate hydrolases"/>
    <property type="match status" value="1"/>
</dbReference>
<evidence type="ECO:0000259" key="2">
    <source>
        <dbReference type="PROSITE" id="PS50837"/>
    </source>
</evidence>
<feature type="transmembrane region" description="Helical" evidence="1">
    <location>
        <begin position="157"/>
        <end position="175"/>
    </location>
</feature>
<dbReference type="InterPro" id="IPR007111">
    <property type="entry name" value="NACHT_NTPase"/>
</dbReference>
<keyword evidence="1" id="KW-0812">Transmembrane</keyword>
<reference evidence="3 4" key="1">
    <citation type="submission" date="2020-01" db="EMBL/GenBank/DDBJ databases">
        <title>Herbidospora sp. NEAU-GS84 nov., a novel actinomycete isolated from soil.</title>
        <authorList>
            <person name="Han L."/>
        </authorList>
    </citation>
    <scope>NUCLEOTIDE SEQUENCE [LARGE SCALE GENOMIC DNA]</scope>
    <source>
        <strain evidence="3 4">NEAU-GS84</strain>
    </source>
</reference>
<dbReference type="RefSeq" id="WP_161482836.1">
    <property type="nucleotide sequence ID" value="NZ_WXEW01000009.1"/>
</dbReference>
<dbReference type="Proteomes" id="UP000479526">
    <property type="component" value="Unassembled WGS sequence"/>
</dbReference>
<evidence type="ECO:0000313" key="3">
    <source>
        <dbReference type="EMBL" id="NAS25801.1"/>
    </source>
</evidence>
<feature type="transmembrane region" description="Helical" evidence="1">
    <location>
        <begin position="514"/>
        <end position="535"/>
    </location>
</feature>
<keyword evidence="1" id="KW-0472">Membrane</keyword>
<organism evidence="3 4">
    <name type="scientific">Herbidospora solisilvae</name>
    <dbReference type="NCBI Taxonomy" id="2696284"/>
    <lineage>
        <taxon>Bacteria</taxon>
        <taxon>Bacillati</taxon>
        <taxon>Actinomycetota</taxon>
        <taxon>Actinomycetes</taxon>
        <taxon>Streptosporangiales</taxon>
        <taxon>Streptosporangiaceae</taxon>
        <taxon>Herbidospora</taxon>
    </lineage>
</organism>
<proteinExistence type="predicted"/>
<feature type="transmembrane region" description="Helical" evidence="1">
    <location>
        <begin position="12"/>
        <end position="32"/>
    </location>
</feature>
<keyword evidence="4" id="KW-1185">Reference proteome</keyword>
<name>A0A7C9JG15_9ACTN</name>
<feature type="transmembrane region" description="Helical" evidence="1">
    <location>
        <begin position="44"/>
        <end position="64"/>
    </location>
</feature>
<dbReference type="AlphaFoldDB" id="A0A7C9JG15"/>
<dbReference type="Gene3D" id="3.40.50.300">
    <property type="entry name" value="P-loop containing nucleotide triphosphate hydrolases"/>
    <property type="match status" value="1"/>
</dbReference>